<dbReference type="AlphaFoldDB" id="A0A3Q9C7R9"/>
<proteinExistence type="predicted"/>
<dbReference type="KEGG" id="saqu:EJC51_00440"/>
<dbReference type="Gene3D" id="1.10.150.520">
    <property type="match status" value="1"/>
</dbReference>
<gene>
    <name evidence="4" type="ORF">EJC51_00440</name>
    <name evidence="5" type="ORF">EJC51_47105</name>
</gene>
<dbReference type="PRINTS" id="PR00413">
    <property type="entry name" value="HADHALOGNASE"/>
</dbReference>
<dbReference type="EMBL" id="CP034463">
    <property type="protein sequence ID" value="AZP22936.1"/>
    <property type="molecule type" value="Genomic_DNA"/>
</dbReference>
<dbReference type="Pfam" id="PF00702">
    <property type="entry name" value="Hydrolase"/>
    <property type="match status" value="1"/>
</dbReference>
<keyword evidence="3" id="KW-0460">Magnesium</keyword>
<evidence type="ECO:0000313" key="5">
    <source>
        <dbReference type="EMBL" id="AZP22936.1"/>
    </source>
</evidence>
<sequence>MLALFDFDDTLVSRSAAIRRWARLLARREGMPEGAVEAIVDADQKGTRPRDEFLAVVRTLPGVHMTDGEMREWYAVSYPSCYGTEQESIQALTLLRDAGWKIGVVTNGSNTRTSQKLARSGLTPLIDALCVAEDVGVGKPDRRIFEEAARRCGVELAGWMVGDAPVEDIFGGAQAGLRTAWLRRGRSWNGTMTHPDIEVDSALEAAITIVNSPQRMVSG</sequence>
<evidence type="ECO:0000256" key="2">
    <source>
        <dbReference type="ARBA" id="ARBA00022801"/>
    </source>
</evidence>
<dbReference type="InterPro" id="IPR051400">
    <property type="entry name" value="HAD-like_hydrolase"/>
</dbReference>
<dbReference type="GO" id="GO:0044281">
    <property type="term" value="P:small molecule metabolic process"/>
    <property type="evidence" value="ECO:0007669"/>
    <property type="project" value="UniProtKB-ARBA"/>
</dbReference>
<protein>
    <submittedName>
        <fullName evidence="5">HAD family hydrolase</fullName>
    </submittedName>
</protein>
<dbReference type="InterPro" id="IPR036412">
    <property type="entry name" value="HAD-like_sf"/>
</dbReference>
<dbReference type="InterPro" id="IPR006439">
    <property type="entry name" value="HAD-SF_hydro_IA"/>
</dbReference>
<dbReference type="GO" id="GO:0016787">
    <property type="term" value="F:hydrolase activity"/>
    <property type="evidence" value="ECO:0007669"/>
    <property type="project" value="UniProtKB-KW"/>
</dbReference>
<dbReference type="Proteomes" id="UP000280197">
    <property type="component" value="Chromosome"/>
</dbReference>
<dbReference type="PANTHER" id="PTHR46470">
    <property type="entry name" value="N-ACYLNEURAMINATE-9-PHOSPHATASE"/>
    <property type="match status" value="1"/>
</dbReference>
<name>A0A3Q9C7R9_9ACTN</name>
<dbReference type="RefSeq" id="WP_126269155.1">
    <property type="nucleotide sequence ID" value="NZ_CP034463.1"/>
</dbReference>
<organism evidence="5 6">
    <name type="scientific">Streptomyces aquilus</name>
    <dbReference type="NCBI Taxonomy" id="2548456"/>
    <lineage>
        <taxon>Bacteria</taxon>
        <taxon>Bacillati</taxon>
        <taxon>Actinomycetota</taxon>
        <taxon>Actinomycetes</taxon>
        <taxon>Kitasatosporales</taxon>
        <taxon>Streptomycetaceae</taxon>
        <taxon>Streptomyces</taxon>
    </lineage>
</organism>
<dbReference type="Gene3D" id="3.40.50.1000">
    <property type="entry name" value="HAD superfamily/HAD-like"/>
    <property type="match status" value="1"/>
</dbReference>
<dbReference type="EMBL" id="CP034463">
    <property type="protein sequence ID" value="AZP14768.1"/>
    <property type="molecule type" value="Genomic_DNA"/>
</dbReference>
<dbReference type="SFLD" id="SFLDG01129">
    <property type="entry name" value="C1.5:_HAD__Beta-PGM__Phosphata"/>
    <property type="match status" value="1"/>
</dbReference>
<evidence type="ECO:0000313" key="4">
    <source>
        <dbReference type="EMBL" id="AZP14768.1"/>
    </source>
</evidence>
<evidence type="ECO:0000256" key="3">
    <source>
        <dbReference type="ARBA" id="ARBA00022842"/>
    </source>
</evidence>
<keyword evidence="2 5" id="KW-0378">Hydrolase</keyword>
<evidence type="ECO:0000313" key="6">
    <source>
        <dbReference type="Proteomes" id="UP000280197"/>
    </source>
</evidence>
<reference evidence="5 6" key="1">
    <citation type="submission" date="2018-12" db="EMBL/GenBank/DDBJ databases">
        <authorList>
            <person name="Li K."/>
        </authorList>
    </citation>
    <scope>NUCLEOTIDE SEQUENCE [LARGE SCALE GENOMIC DNA]</scope>
    <source>
        <strain evidence="6">CR22</strain>
        <strain evidence="5">GGCR-6</strain>
    </source>
</reference>
<evidence type="ECO:0000256" key="1">
    <source>
        <dbReference type="ARBA" id="ARBA00001946"/>
    </source>
</evidence>
<accession>A0A3Q9C7R9</accession>
<dbReference type="KEGG" id="saqu:EJC51_47105"/>
<dbReference type="SFLD" id="SFLDS00003">
    <property type="entry name" value="Haloacid_Dehalogenase"/>
    <property type="match status" value="1"/>
</dbReference>
<keyword evidence="6" id="KW-1185">Reference proteome</keyword>
<dbReference type="SUPFAM" id="SSF56784">
    <property type="entry name" value="HAD-like"/>
    <property type="match status" value="1"/>
</dbReference>
<dbReference type="NCBIfam" id="TIGR01549">
    <property type="entry name" value="HAD-SF-IA-v1"/>
    <property type="match status" value="1"/>
</dbReference>
<comment type="cofactor">
    <cofactor evidence="1">
        <name>Mg(2+)</name>
        <dbReference type="ChEBI" id="CHEBI:18420"/>
    </cofactor>
</comment>
<dbReference type="InterPro" id="IPR023214">
    <property type="entry name" value="HAD_sf"/>
</dbReference>